<name>A0A0A9AEK2_ARUDO</name>
<dbReference type="EMBL" id="GBRH01250500">
    <property type="protein sequence ID" value="JAD47395.1"/>
    <property type="molecule type" value="Transcribed_RNA"/>
</dbReference>
<sequence>MYCSCTSTHSTESTYTRTRRSLTPSGWSLIYETCQWAREKAIRQYD</sequence>
<protein>
    <submittedName>
        <fullName evidence="1">Uncharacterized protein</fullName>
    </submittedName>
</protein>
<accession>A0A0A9AEK2</accession>
<evidence type="ECO:0000313" key="1">
    <source>
        <dbReference type="EMBL" id="JAD47395.1"/>
    </source>
</evidence>
<proteinExistence type="predicted"/>
<dbReference type="AlphaFoldDB" id="A0A0A9AEK2"/>
<reference evidence="1" key="2">
    <citation type="journal article" date="2015" name="Data Brief">
        <title>Shoot transcriptome of the giant reed, Arundo donax.</title>
        <authorList>
            <person name="Barrero R.A."/>
            <person name="Guerrero F.D."/>
            <person name="Moolhuijzen P."/>
            <person name="Goolsby J.A."/>
            <person name="Tidwell J."/>
            <person name="Bellgard S.E."/>
            <person name="Bellgard M.I."/>
        </authorList>
    </citation>
    <scope>NUCLEOTIDE SEQUENCE</scope>
    <source>
        <tissue evidence="1">Shoot tissue taken approximately 20 cm above the soil surface</tissue>
    </source>
</reference>
<reference evidence="1" key="1">
    <citation type="submission" date="2014-09" db="EMBL/GenBank/DDBJ databases">
        <authorList>
            <person name="Magalhaes I.L.F."/>
            <person name="Oliveira U."/>
            <person name="Santos F.R."/>
            <person name="Vidigal T.H.D.A."/>
            <person name="Brescovit A.D."/>
            <person name="Santos A.J."/>
        </authorList>
    </citation>
    <scope>NUCLEOTIDE SEQUENCE</scope>
    <source>
        <tissue evidence="1">Shoot tissue taken approximately 20 cm above the soil surface</tissue>
    </source>
</reference>
<organism evidence="1">
    <name type="scientific">Arundo donax</name>
    <name type="common">Giant reed</name>
    <name type="synonym">Donax arundinaceus</name>
    <dbReference type="NCBI Taxonomy" id="35708"/>
    <lineage>
        <taxon>Eukaryota</taxon>
        <taxon>Viridiplantae</taxon>
        <taxon>Streptophyta</taxon>
        <taxon>Embryophyta</taxon>
        <taxon>Tracheophyta</taxon>
        <taxon>Spermatophyta</taxon>
        <taxon>Magnoliopsida</taxon>
        <taxon>Liliopsida</taxon>
        <taxon>Poales</taxon>
        <taxon>Poaceae</taxon>
        <taxon>PACMAD clade</taxon>
        <taxon>Arundinoideae</taxon>
        <taxon>Arundineae</taxon>
        <taxon>Arundo</taxon>
    </lineage>
</organism>